<feature type="region of interest" description="Disordered" evidence="2">
    <location>
        <begin position="1203"/>
        <end position="1223"/>
    </location>
</feature>
<dbReference type="SUPFAM" id="SSF56672">
    <property type="entry name" value="DNA/RNA polymerases"/>
    <property type="match status" value="1"/>
</dbReference>
<organism evidence="5 6">
    <name type="scientific">Trichinella nativa</name>
    <dbReference type="NCBI Taxonomy" id="6335"/>
    <lineage>
        <taxon>Eukaryota</taxon>
        <taxon>Metazoa</taxon>
        <taxon>Ecdysozoa</taxon>
        <taxon>Nematoda</taxon>
        <taxon>Enoplea</taxon>
        <taxon>Dorylaimia</taxon>
        <taxon>Trichinellida</taxon>
        <taxon>Trichinellidae</taxon>
        <taxon>Trichinella</taxon>
    </lineage>
</organism>
<dbReference type="InterPro" id="IPR012337">
    <property type="entry name" value="RNaseH-like_sf"/>
</dbReference>
<dbReference type="PANTHER" id="PTHR47331:SF1">
    <property type="entry name" value="GAG-LIKE PROTEIN"/>
    <property type="match status" value="1"/>
</dbReference>
<dbReference type="GO" id="GO:0008270">
    <property type="term" value="F:zinc ion binding"/>
    <property type="evidence" value="ECO:0007669"/>
    <property type="project" value="UniProtKB-KW"/>
</dbReference>
<feature type="region of interest" description="Disordered" evidence="2">
    <location>
        <begin position="1740"/>
        <end position="1778"/>
    </location>
</feature>
<dbReference type="Gene3D" id="3.30.70.270">
    <property type="match status" value="1"/>
</dbReference>
<keyword evidence="1" id="KW-0862">Zinc</keyword>
<feature type="region of interest" description="Disordered" evidence="2">
    <location>
        <begin position="302"/>
        <end position="334"/>
    </location>
</feature>
<name>A0A0V1LPB1_9BILA</name>
<evidence type="ECO:0000256" key="2">
    <source>
        <dbReference type="SAM" id="MobiDB-lite"/>
    </source>
</evidence>
<keyword evidence="1" id="KW-0863">Zinc-finger</keyword>
<feature type="compositionally biased region" description="Polar residues" evidence="2">
    <location>
        <begin position="311"/>
        <end position="324"/>
    </location>
</feature>
<dbReference type="GO" id="GO:0003676">
    <property type="term" value="F:nucleic acid binding"/>
    <property type="evidence" value="ECO:0007669"/>
    <property type="project" value="InterPro"/>
</dbReference>
<keyword evidence="1" id="KW-0479">Metal-binding</keyword>
<dbReference type="InterPro" id="IPR040676">
    <property type="entry name" value="DUF5641"/>
</dbReference>
<feature type="domain" description="CCHC-type" evidence="3">
    <location>
        <begin position="383"/>
        <end position="396"/>
    </location>
</feature>
<gene>
    <name evidence="5" type="ORF">T02_5552</name>
</gene>
<reference evidence="5 6" key="1">
    <citation type="submission" date="2015-05" db="EMBL/GenBank/DDBJ databases">
        <title>Evolution of Trichinella species and genotypes.</title>
        <authorList>
            <person name="Korhonen P.K."/>
            <person name="Edoardo P."/>
            <person name="Giuseppe L.R."/>
            <person name="Gasser R.B."/>
        </authorList>
    </citation>
    <scope>NUCLEOTIDE SEQUENCE [LARGE SCALE GENOMIC DNA]</scope>
    <source>
        <strain evidence="5">ISS10</strain>
    </source>
</reference>
<protein>
    <submittedName>
        <fullName evidence="5">Uncharacterized protein</fullName>
    </submittedName>
</protein>
<evidence type="ECO:0000313" key="5">
    <source>
        <dbReference type="EMBL" id="KRZ61212.1"/>
    </source>
</evidence>
<dbReference type="Gene3D" id="3.10.10.10">
    <property type="entry name" value="HIV Type 1 Reverse Transcriptase, subunit A, domain 1"/>
    <property type="match status" value="1"/>
</dbReference>
<dbReference type="Pfam" id="PF18701">
    <property type="entry name" value="DUF5641"/>
    <property type="match status" value="1"/>
</dbReference>
<dbReference type="Pfam" id="PF00078">
    <property type="entry name" value="RVT_1"/>
    <property type="match status" value="1"/>
</dbReference>
<feature type="compositionally biased region" description="Polar residues" evidence="2">
    <location>
        <begin position="1758"/>
        <end position="1775"/>
    </location>
</feature>
<dbReference type="GO" id="GO:0042575">
    <property type="term" value="C:DNA polymerase complex"/>
    <property type="evidence" value="ECO:0007669"/>
    <property type="project" value="UniProtKB-ARBA"/>
</dbReference>
<dbReference type="InterPro" id="IPR000477">
    <property type="entry name" value="RT_dom"/>
</dbReference>
<dbReference type="InterPro" id="IPR043502">
    <property type="entry name" value="DNA/RNA_pol_sf"/>
</dbReference>
<dbReference type="InterPro" id="IPR001878">
    <property type="entry name" value="Znf_CCHC"/>
</dbReference>
<dbReference type="STRING" id="6335.A0A0V1LPB1"/>
<dbReference type="InterPro" id="IPR043128">
    <property type="entry name" value="Rev_trsase/Diguanyl_cyclase"/>
</dbReference>
<dbReference type="EMBL" id="JYDW01000021">
    <property type="protein sequence ID" value="KRZ61212.1"/>
    <property type="molecule type" value="Genomic_DNA"/>
</dbReference>
<dbReference type="CDD" id="cd01644">
    <property type="entry name" value="RT_pepA17"/>
    <property type="match status" value="1"/>
</dbReference>
<dbReference type="OrthoDB" id="5875526at2759"/>
<keyword evidence="6" id="KW-1185">Reference proteome</keyword>
<dbReference type="InterPro" id="IPR036397">
    <property type="entry name" value="RNaseH_sf"/>
</dbReference>
<sequence length="1861" mass="208338">MASAAKSRSKKLVALKDRLNRLLAELDELCTSYADVFEVEEQVSLMEESFRAADALQTEVELDLDGEERQAAIDDWALCRQKYRVGKARARARMVEARGEGPIGSGSVSAGMPAVRSSNGRLPEITLPKFTGKVLEFPSFWAQFEANVHKRRDLDDATKFTYLLSNTGGTARNAIEGIPLTPENYTQAVDILKKRFGRPRLVIREHLAALWREPACREMTAHGIQSLVDEVTKHLRCLTALDRDPFAGRLPASEVLMPMLLDKFPPALIRAWDTNIGPDAAEEEDNLQKFLEFAQWQAGLLSKSKKDETKPSTSRSEQRTPSSKPSRERRYGDRVRSTAAALAVVAAMGCPFCSGGHKAGECEKFQQADPPGRRDMARSKGVCFRCLETGHMAKGCLEGRPCGVDGCRQMHHKLLHPSPRTESPRSSGSDRARQGLLAARGAPGGSLQTVRARAYGPDGNHVLVNCLFDSGAEVSFIRKDVADVLGLTGPYERCRLTTLGGRVGPERRWRRVEFRLGAVEGSSRRGACTRMQALVIPRVCGEVQMASTESLDGTPARTVAEEGQRQTAPPVVDVLVGIDYYYELVTGRIRRATGGSVAVETRLGWITCGGAVRNRAPEAGVFLLHSEGSDDDALRRFWEIEALGIAPAEDTAADGTAAMKALEEELRLDEGRYLVSLPWVPGGPALPNNYSHARRRLLALERRLRAREEDRLQYDSVMKQYFDEGWAEPAPEASPQGRTWYLPHHAVYQVAGGERKCRVVFDGAAPYKGTTLNRQLEAGPNLQIDLLRAILSFRRLRVGLQADIEKMYLQIRVRAEDRDACRFLWRDDEQKIRKYRLTRVCFGLTCSPFLAMGIVRLHAKQNLEATPRAAEEVLNHMYMDDLATSCDSVDEARNLVGQLSSLLASGGFQLHKWASNEPEALRDLPPEKTKLVAGGRPWKTLGIHWERHEDCLTFVTPERRSPEGGNTKRQLLSVASSIFDPIGCLAPFLVRAKILFQSLWERGLEWDEPLPEDVERPWLSWKNELDDLPLIRLPRALVPVQLDHVKRIELHAFCDASERAYGAVVYLRVEPSSGPAWVRLAAAKTRVAPVKRLSLPRLELMGALLAARLVRYVQEALRLDVHSLLCWSDSEVTLAWIQSTASRWKPFVRNRVEEIQQLVEPTSWRHCPGKSNPADVLSRGAALRELSKNRCWWHGPDWLAGPPDAWPKRRGQSGRKTPSPPVEELSNQAALLVSVVTHRPDPVLDPGRYNDIEKLFRITALCLRFAHNCGSPSADRRTGPLTASELEASERIWVRIAQRQGFLREIEALETNGNVPARSALCPLDPYLDAAGMLRVGGRLEKSNLPLSEKHPALLPSEHEVTRGLILRCHLRQLHAGVSQTLFALRQRYWIPRGRSRVRQVLRGCLQCRWATGRPPRPKMAELPELRSNPAPAFAHVGMDFAGPLFVRAARKTTSPRYVCLITCMVSRAVHLELVPEMSTVGVLQALRRFMARRGRPAVIQTDNFRSFQSAAAELRRLWQEIDVNQVQRDLAGQRIRWKFIPPRAPWMGGYWERLIRTMKESLRKVLGQALLDEEELRTVLCEVEACLNARPLTLVEEGPGGPVPLSPFQLLTGRTYADLPAVDDLDANWRPPGGRTQRWESRWRYRQQLIAKWWRLWRSGYLATLLPRPKWRRHVEGPQPNDLVLILEDNVPRGRCPLGVVAELLPGSDGVARAARLRTSTAEVTRPVAKLVVLEPAQVSDGRTSSPSGGEDVPYRTSPTPSAKNNTRIPSTRSSSRHMAALMGSERPRALTLTDGNGCLRRCAGCAKCRGLPLLVVCLYVIFIDFLSDYPRLSIISLSKLFRLSFEFLNNSCRLISRIV</sequence>
<dbReference type="GO" id="GO:0015074">
    <property type="term" value="P:DNA integration"/>
    <property type="evidence" value="ECO:0007669"/>
    <property type="project" value="InterPro"/>
</dbReference>
<evidence type="ECO:0000259" key="4">
    <source>
        <dbReference type="PROSITE" id="PS50994"/>
    </source>
</evidence>
<dbReference type="PROSITE" id="PS50994">
    <property type="entry name" value="INTEGRASE"/>
    <property type="match status" value="1"/>
</dbReference>
<accession>A0A0V1LPB1</accession>
<dbReference type="InterPro" id="IPR041588">
    <property type="entry name" value="Integrase_H2C2"/>
</dbReference>
<dbReference type="Gene3D" id="1.10.340.70">
    <property type="match status" value="1"/>
</dbReference>
<feature type="compositionally biased region" description="Basic and acidic residues" evidence="2">
    <location>
        <begin position="325"/>
        <end position="334"/>
    </location>
</feature>
<evidence type="ECO:0000259" key="3">
    <source>
        <dbReference type="PROSITE" id="PS50158"/>
    </source>
</evidence>
<evidence type="ECO:0000256" key="1">
    <source>
        <dbReference type="PROSITE-ProRule" id="PRU00047"/>
    </source>
</evidence>
<dbReference type="PANTHER" id="PTHR47331">
    <property type="entry name" value="PHD-TYPE DOMAIN-CONTAINING PROTEIN"/>
    <property type="match status" value="1"/>
</dbReference>
<dbReference type="InterPro" id="IPR001584">
    <property type="entry name" value="Integrase_cat-core"/>
</dbReference>
<dbReference type="Proteomes" id="UP000054721">
    <property type="component" value="Unassembled WGS sequence"/>
</dbReference>
<feature type="domain" description="Integrase catalytic" evidence="4">
    <location>
        <begin position="1428"/>
        <end position="1613"/>
    </location>
</feature>
<dbReference type="Pfam" id="PF17921">
    <property type="entry name" value="Integrase_H2C2"/>
    <property type="match status" value="1"/>
</dbReference>
<dbReference type="InterPro" id="IPR005312">
    <property type="entry name" value="DUF1759"/>
</dbReference>
<comment type="caution">
    <text evidence="5">The sequence shown here is derived from an EMBL/GenBank/DDBJ whole genome shotgun (WGS) entry which is preliminary data.</text>
</comment>
<dbReference type="SUPFAM" id="SSF53098">
    <property type="entry name" value="Ribonuclease H-like"/>
    <property type="match status" value="1"/>
</dbReference>
<dbReference type="Gene3D" id="3.30.420.10">
    <property type="entry name" value="Ribonuclease H-like superfamily/Ribonuclease H"/>
    <property type="match status" value="1"/>
</dbReference>
<dbReference type="Pfam" id="PF03564">
    <property type="entry name" value="DUF1759"/>
    <property type="match status" value="1"/>
</dbReference>
<dbReference type="PROSITE" id="PS50158">
    <property type="entry name" value="ZF_CCHC"/>
    <property type="match status" value="1"/>
</dbReference>
<dbReference type="Pfam" id="PF05380">
    <property type="entry name" value="Peptidase_A17"/>
    <property type="match status" value="1"/>
</dbReference>
<evidence type="ECO:0000313" key="6">
    <source>
        <dbReference type="Proteomes" id="UP000054721"/>
    </source>
</evidence>
<dbReference type="InterPro" id="IPR008042">
    <property type="entry name" value="Retrotrans_Pao"/>
</dbReference>
<proteinExistence type="predicted"/>